<dbReference type="EC" id="4.2.1.20" evidence="8"/>
<comment type="function">
    <text evidence="8">The alpha subunit is responsible for the aldol cleavage of indoleglycerol phosphate to indole and glyceraldehyde 3-phosphate.</text>
</comment>
<comment type="similarity">
    <text evidence="8 9">Belongs to the TrpA family.</text>
</comment>
<comment type="pathway">
    <text evidence="1 8">Amino-acid biosynthesis; L-tryptophan biosynthesis; L-tryptophan from chorismate: step 5/5.</text>
</comment>
<dbReference type="GO" id="GO:0005829">
    <property type="term" value="C:cytosol"/>
    <property type="evidence" value="ECO:0007669"/>
    <property type="project" value="TreeGrafter"/>
</dbReference>
<evidence type="ECO:0000256" key="2">
    <source>
        <dbReference type="ARBA" id="ARBA00011270"/>
    </source>
</evidence>
<accession>A0A4Y6Q1G7</accession>
<keyword evidence="3 8" id="KW-0028">Amino-acid biosynthesis</keyword>
<reference evidence="10 11" key="1">
    <citation type="submission" date="2019-06" db="EMBL/GenBank/DDBJ databases">
        <title>Persicimonas caeni gen. nov., sp. nov., a predatory bacterium isolated from solar saltern.</title>
        <authorList>
            <person name="Wang S."/>
        </authorList>
    </citation>
    <scope>NUCLEOTIDE SEQUENCE [LARGE SCALE GENOMIC DNA]</scope>
    <source>
        <strain evidence="10 11">YN101</strain>
    </source>
</reference>
<dbReference type="PANTHER" id="PTHR43406">
    <property type="entry name" value="TRYPTOPHAN SYNTHASE, ALPHA CHAIN"/>
    <property type="match status" value="1"/>
</dbReference>
<gene>
    <name evidence="8 10" type="primary">trpA</name>
    <name evidence="10" type="ORF">FIV42_27890</name>
</gene>
<keyword evidence="11" id="KW-1185">Reference proteome</keyword>
<evidence type="ECO:0000313" key="11">
    <source>
        <dbReference type="Proteomes" id="UP000315995"/>
    </source>
</evidence>
<name>A0A4Y6Q1G7_PERCE</name>
<dbReference type="Gene3D" id="3.20.20.70">
    <property type="entry name" value="Aldolase class I"/>
    <property type="match status" value="1"/>
</dbReference>
<dbReference type="OrthoDB" id="9804578at2"/>
<comment type="subunit">
    <text evidence="2 8">Tetramer of two alpha and two beta chains.</text>
</comment>
<dbReference type="AlphaFoldDB" id="A0A4Y6Q1G7"/>
<dbReference type="NCBIfam" id="TIGR00262">
    <property type="entry name" value="trpA"/>
    <property type="match status" value="1"/>
</dbReference>
<keyword evidence="6 8" id="KW-0456">Lyase</keyword>
<dbReference type="InterPro" id="IPR013785">
    <property type="entry name" value="Aldolase_TIM"/>
</dbReference>
<evidence type="ECO:0000313" key="10">
    <source>
        <dbReference type="EMBL" id="QDG54428.1"/>
    </source>
</evidence>
<comment type="caution">
    <text evidence="8">Lacks conserved residue(s) required for the propagation of feature annotation.</text>
</comment>
<evidence type="ECO:0000256" key="3">
    <source>
        <dbReference type="ARBA" id="ARBA00022605"/>
    </source>
</evidence>
<dbReference type="PANTHER" id="PTHR43406:SF1">
    <property type="entry name" value="TRYPTOPHAN SYNTHASE ALPHA CHAIN, CHLOROPLASTIC"/>
    <property type="match status" value="1"/>
</dbReference>
<evidence type="ECO:0000256" key="4">
    <source>
        <dbReference type="ARBA" id="ARBA00022822"/>
    </source>
</evidence>
<dbReference type="InterPro" id="IPR011060">
    <property type="entry name" value="RibuloseP-bd_barrel"/>
</dbReference>
<dbReference type="EMBL" id="CP041186">
    <property type="protein sequence ID" value="QDG54428.1"/>
    <property type="molecule type" value="Genomic_DNA"/>
</dbReference>
<keyword evidence="4 8" id="KW-0822">Tryptophan biosynthesis</keyword>
<dbReference type="Proteomes" id="UP000315995">
    <property type="component" value="Chromosome"/>
</dbReference>
<organism evidence="10 11">
    <name type="scientific">Persicimonas caeni</name>
    <dbReference type="NCBI Taxonomy" id="2292766"/>
    <lineage>
        <taxon>Bacteria</taxon>
        <taxon>Deltaproteobacteria</taxon>
        <taxon>Bradymonadales</taxon>
        <taxon>Bradymonadaceae</taxon>
        <taxon>Persicimonas</taxon>
    </lineage>
</organism>
<protein>
    <recommendedName>
        <fullName evidence="8">Tryptophan synthase alpha chain</fullName>
        <ecNumber evidence="8">4.2.1.20</ecNumber>
    </recommendedName>
</protein>
<sequence length="273" mass="30001">MNERLAYVCRKAQGQGERLLMTAIVAADPYLDATLDYMRVLADEGADMIELIFPFSDPTYHGAVIQRASARALREEVSWDEIIELGQQFRETHDTPVFFSTYYNRILARGIDTFVDCLLEAKFDGAMVTDLPWEEGEALRTALRANNLALPAAVAPTTTTERFAQIAAGCDSFLIWTGHSGGEPTISNQQFAERMKEFRQSSDSPILASMKISTGYDAQAVAPHCDGVLVGSALVWLVEGRGPNFTESLAGFVRELRLGVDGKLETPGEDAPQ</sequence>
<evidence type="ECO:0000256" key="8">
    <source>
        <dbReference type="HAMAP-Rule" id="MF_00131"/>
    </source>
</evidence>
<feature type="active site" description="Proton acceptor" evidence="8">
    <location>
        <position position="50"/>
    </location>
</feature>
<evidence type="ECO:0000256" key="9">
    <source>
        <dbReference type="RuleBase" id="RU003662"/>
    </source>
</evidence>
<proteinExistence type="inferred from homology"/>
<dbReference type="InterPro" id="IPR002028">
    <property type="entry name" value="Trp_synthase_suA"/>
</dbReference>
<dbReference type="RefSeq" id="WP_141200872.1">
    <property type="nucleotide sequence ID" value="NZ_CP041186.1"/>
</dbReference>
<dbReference type="SUPFAM" id="SSF51366">
    <property type="entry name" value="Ribulose-phoshate binding barrel"/>
    <property type="match status" value="1"/>
</dbReference>
<dbReference type="GO" id="GO:0004834">
    <property type="term" value="F:tryptophan synthase activity"/>
    <property type="evidence" value="ECO:0007669"/>
    <property type="project" value="UniProtKB-UniRule"/>
</dbReference>
<dbReference type="UniPathway" id="UPA00035">
    <property type="reaction ID" value="UER00044"/>
</dbReference>
<accession>A0A5B8YJ21</accession>
<evidence type="ECO:0000256" key="7">
    <source>
        <dbReference type="ARBA" id="ARBA00049047"/>
    </source>
</evidence>
<evidence type="ECO:0000256" key="5">
    <source>
        <dbReference type="ARBA" id="ARBA00023141"/>
    </source>
</evidence>
<evidence type="ECO:0000256" key="6">
    <source>
        <dbReference type="ARBA" id="ARBA00023239"/>
    </source>
</evidence>
<keyword evidence="5 8" id="KW-0057">Aromatic amino acid biosynthesis</keyword>
<dbReference type="HAMAP" id="MF_00131">
    <property type="entry name" value="Trp_synth_alpha"/>
    <property type="match status" value="1"/>
</dbReference>
<comment type="catalytic activity">
    <reaction evidence="7 8">
        <text>(1S,2R)-1-C-(indol-3-yl)glycerol 3-phosphate + L-serine = D-glyceraldehyde 3-phosphate + L-tryptophan + H2O</text>
        <dbReference type="Rhea" id="RHEA:10532"/>
        <dbReference type="ChEBI" id="CHEBI:15377"/>
        <dbReference type="ChEBI" id="CHEBI:33384"/>
        <dbReference type="ChEBI" id="CHEBI:57912"/>
        <dbReference type="ChEBI" id="CHEBI:58866"/>
        <dbReference type="ChEBI" id="CHEBI:59776"/>
        <dbReference type="EC" id="4.2.1.20"/>
    </reaction>
</comment>
<dbReference type="Pfam" id="PF00290">
    <property type="entry name" value="Trp_syntA"/>
    <property type="match status" value="1"/>
</dbReference>
<evidence type="ECO:0000256" key="1">
    <source>
        <dbReference type="ARBA" id="ARBA00004733"/>
    </source>
</evidence>
<dbReference type="CDD" id="cd04724">
    <property type="entry name" value="Tryptophan_synthase_alpha"/>
    <property type="match status" value="1"/>
</dbReference>